<protein>
    <submittedName>
        <fullName evidence="1">Uncharacterized protein</fullName>
    </submittedName>
</protein>
<reference evidence="1 2" key="1">
    <citation type="journal article" date="2014" name="Nature">
        <title>Viral tagging reveals discrete populations in Synechococcus viral genome sequence space.</title>
        <authorList>
            <person name="Deng L."/>
            <person name="Ignacio Espinoza J.C."/>
            <person name="Gregory A.C."/>
            <person name="Poulos B.T."/>
            <person name="Weitz J.S."/>
            <person name="Hugenholtz P."/>
            <person name="Sullivan M.B."/>
        </authorList>
    </citation>
    <scope>NUCLEOTIDE SEQUENCE [LARGE SCALE GENOMIC DNA]</scope>
</reference>
<dbReference type="EMBL" id="KF156338">
    <property type="protein sequence ID" value="AHB80467.1"/>
    <property type="molecule type" value="Genomic_DNA"/>
</dbReference>
<dbReference type="KEGG" id="vg:18504629"/>
<dbReference type="Proteomes" id="UP000018808">
    <property type="component" value="Segment"/>
</dbReference>
<dbReference type="RefSeq" id="YP_009008187.1">
    <property type="nucleotide sequence ID" value="NC_023587.1"/>
</dbReference>
<sequence>MNNVDALRISQQRDDIYDSIVAQFRVLMADDNIDGALALADEFFEWMDPDQLENESTLFYNEHELESLYKQLTK</sequence>
<name>V5USH4_9CAUD</name>
<keyword evidence="2" id="KW-1185">Reference proteome</keyword>
<evidence type="ECO:0000313" key="1">
    <source>
        <dbReference type="EMBL" id="AHB80467.1"/>
    </source>
</evidence>
<evidence type="ECO:0000313" key="2">
    <source>
        <dbReference type="Proteomes" id="UP000018808"/>
    </source>
</evidence>
<organism evidence="1 2">
    <name type="scientific">Synechococcus phage ACG-2014h</name>
    <dbReference type="NCBI Taxonomy" id="1340810"/>
    <lineage>
        <taxon>Viruses</taxon>
        <taxon>Duplodnaviria</taxon>
        <taxon>Heunggongvirae</taxon>
        <taxon>Uroviricota</taxon>
        <taxon>Caudoviricetes</taxon>
        <taxon>Pantevenvirales</taxon>
        <taxon>Kyanoviridae</taxon>
        <taxon>Sedonavirus</taxon>
        <taxon>Sedonavirus tusconh</taxon>
    </lineage>
</organism>
<dbReference type="OrthoDB" id="28973at10239"/>
<proteinExistence type="predicted"/>
<dbReference type="GeneID" id="18504629"/>
<accession>V5USH4</accession>
<gene>
    <name evidence="1" type="ORF">S-MbCM7_053</name>
</gene>